<evidence type="ECO:0000256" key="4">
    <source>
        <dbReference type="ARBA" id="ARBA00022797"/>
    </source>
</evidence>
<comment type="catalytic activity">
    <reaction evidence="1 6">
        <text>1-(4-methoxyphenyl)-N-methyl-N-[(3-methyloxetan-3-yl)methyl]methanamine + H2O = 2-{[(4-methoxybenzyl)(methyl)amino]methyl}-2-methylpropane-1,3-diol</text>
        <dbReference type="Rhea" id="RHEA:55764"/>
        <dbReference type="ChEBI" id="CHEBI:15377"/>
        <dbReference type="ChEBI" id="CHEBI:139161"/>
        <dbReference type="ChEBI" id="CHEBI:139164"/>
        <dbReference type="EC" id="3.3.2.9"/>
    </reaction>
</comment>
<feature type="active site" description="Nucleophile" evidence="7">
    <location>
        <position position="222"/>
    </location>
</feature>
<feature type="domain" description="Epoxide hydrolase N-terminal" evidence="8">
    <location>
        <begin position="52"/>
        <end position="161"/>
    </location>
</feature>
<name>A0AAV8YAW1_9CUCU</name>
<dbReference type="EMBL" id="JAPWTK010000131">
    <property type="protein sequence ID" value="KAJ8948747.1"/>
    <property type="molecule type" value="Genomic_DNA"/>
</dbReference>
<dbReference type="PANTHER" id="PTHR21661:SF35">
    <property type="entry name" value="EPOXIDE HYDROLASE"/>
    <property type="match status" value="1"/>
</dbReference>
<dbReference type="InterPro" id="IPR010497">
    <property type="entry name" value="Epoxide_hydro_N"/>
</dbReference>
<feature type="active site" description="Proton acceptor" evidence="7">
    <location>
        <position position="424"/>
    </location>
</feature>
<dbReference type="PRINTS" id="PR00412">
    <property type="entry name" value="EPOXHYDRLASE"/>
</dbReference>
<evidence type="ECO:0000259" key="8">
    <source>
        <dbReference type="Pfam" id="PF06441"/>
    </source>
</evidence>
<evidence type="ECO:0000256" key="3">
    <source>
        <dbReference type="ARBA" id="ARBA00010088"/>
    </source>
</evidence>
<dbReference type="InterPro" id="IPR029058">
    <property type="entry name" value="AB_hydrolase_fold"/>
</dbReference>
<evidence type="ECO:0000313" key="9">
    <source>
        <dbReference type="EMBL" id="KAJ8948747.1"/>
    </source>
</evidence>
<sequence>MAKNNVATIGILILSALLYFKVIKPLYDVPPVPQLKETWWGSGDPAQEDTSIRPFKINVSDEILADLQQRLANALPFQEPLEGAKQHYGMNAKLLKTVVDFWRTKYNWREREKFLNQFPQYTVNIQGLRIHYIHVKPTNTKGLKVLPLLLVHGWPGSVREFYEIIPLLTTPQQGMDFVFEVVAPSLPGYGFSEASVRPGLTTPQMAVIFKNLMERLGHKRGDWGAAVVNHMATLFPEKIIGMHSNMCQVNSFFSNLKLYIASFYPTLFMSPKVADRVYPMTDQFKFLILETGYFHLQATKPDTLGVALRESPVGLAAYILEKFTTWTNPAWKDLDDGGLTKKYPLENLLDNVMIYWVTRSITTSIRLYADQFHKDVRDLNLDSIPIDVPTGCSLFEHEIMYLPEWVLKDRFRNLVHVSHHEEGHFPAFEVPHVLAGEIYVFVQKVEDLKKT</sequence>
<keyword evidence="10" id="KW-1185">Reference proteome</keyword>
<reference evidence="9" key="1">
    <citation type="journal article" date="2023" name="Insect Mol. Biol.">
        <title>Genome sequencing provides insights into the evolution of gene families encoding plant cell wall-degrading enzymes in longhorned beetles.</title>
        <authorList>
            <person name="Shin N.R."/>
            <person name="Okamura Y."/>
            <person name="Kirsch R."/>
            <person name="Pauchet Y."/>
        </authorList>
    </citation>
    <scope>NUCLEOTIDE SEQUENCE</scope>
    <source>
        <strain evidence="9">AMC_N1</strain>
    </source>
</reference>
<evidence type="ECO:0000313" key="10">
    <source>
        <dbReference type="Proteomes" id="UP001162162"/>
    </source>
</evidence>
<dbReference type="PANTHER" id="PTHR21661">
    <property type="entry name" value="EPOXIDE HYDROLASE 1-RELATED"/>
    <property type="match status" value="1"/>
</dbReference>
<comment type="subcellular location">
    <subcellularLocation>
        <location evidence="6">Endoplasmic reticulum membrane</location>
    </subcellularLocation>
    <subcellularLocation>
        <location evidence="2">Microsome membrane</location>
        <topology evidence="2">Single-pass membrane protein</topology>
    </subcellularLocation>
</comment>
<gene>
    <name evidence="9" type="ORF">NQ318_017916</name>
</gene>
<dbReference type="AlphaFoldDB" id="A0AAV8YAW1"/>
<evidence type="ECO:0000256" key="1">
    <source>
        <dbReference type="ARBA" id="ARBA00000221"/>
    </source>
</evidence>
<evidence type="ECO:0000256" key="2">
    <source>
        <dbReference type="ARBA" id="ARBA00004111"/>
    </source>
</evidence>
<dbReference type="Pfam" id="PF06441">
    <property type="entry name" value="EHN"/>
    <property type="match status" value="1"/>
</dbReference>
<dbReference type="EC" id="3.3.2.9" evidence="6"/>
<dbReference type="GO" id="GO:0005789">
    <property type="term" value="C:endoplasmic reticulum membrane"/>
    <property type="evidence" value="ECO:0007669"/>
    <property type="project" value="UniProtKB-SubCell"/>
</dbReference>
<evidence type="ECO:0000256" key="7">
    <source>
        <dbReference type="PIRSR" id="PIRSR001112-1"/>
    </source>
</evidence>
<dbReference type="InterPro" id="IPR000639">
    <property type="entry name" value="Epox_hydrolase-like"/>
</dbReference>
<keyword evidence="5 6" id="KW-0378">Hydrolase</keyword>
<evidence type="ECO:0000256" key="6">
    <source>
        <dbReference type="PIRNR" id="PIRNR001112"/>
    </source>
</evidence>
<protein>
    <recommendedName>
        <fullName evidence="6">Epoxide hydrolase</fullName>
        <ecNumber evidence="6">3.3.2.9</ecNumber>
    </recommendedName>
</protein>
<accession>A0AAV8YAW1</accession>
<comment type="similarity">
    <text evidence="3 6">Belongs to the peptidase S33 family.</text>
</comment>
<evidence type="ECO:0000256" key="5">
    <source>
        <dbReference type="ARBA" id="ARBA00022801"/>
    </source>
</evidence>
<comment type="function">
    <text evidence="6">Catalyzes juvenile hormone hydrolysis.</text>
</comment>
<dbReference type="InterPro" id="IPR016292">
    <property type="entry name" value="Epoxide_hydrolase"/>
</dbReference>
<proteinExistence type="inferred from homology"/>
<keyword evidence="6" id="KW-0256">Endoplasmic reticulum</keyword>
<dbReference type="Proteomes" id="UP001162162">
    <property type="component" value="Unassembled WGS sequence"/>
</dbReference>
<dbReference type="GO" id="GO:0097176">
    <property type="term" value="P:epoxide metabolic process"/>
    <property type="evidence" value="ECO:0007669"/>
    <property type="project" value="TreeGrafter"/>
</dbReference>
<comment type="caution">
    <text evidence="9">The sequence shown here is derived from an EMBL/GenBank/DDBJ whole genome shotgun (WGS) entry which is preliminary data.</text>
</comment>
<dbReference type="Gene3D" id="3.40.50.1820">
    <property type="entry name" value="alpha/beta hydrolase"/>
    <property type="match status" value="1"/>
</dbReference>
<keyword evidence="4 6" id="KW-0058">Aromatic hydrocarbons catabolism</keyword>
<organism evidence="9 10">
    <name type="scientific">Aromia moschata</name>
    <dbReference type="NCBI Taxonomy" id="1265417"/>
    <lineage>
        <taxon>Eukaryota</taxon>
        <taxon>Metazoa</taxon>
        <taxon>Ecdysozoa</taxon>
        <taxon>Arthropoda</taxon>
        <taxon>Hexapoda</taxon>
        <taxon>Insecta</taxon>
        <taxon>Pterygota</taxon>
        <taxon>Neoptera</taxon>
        <taxon>Endopterygota</taxon>
        <taxon>Coleoptera</taxon>
        <taxon>Polyphaga</taxon>
        <taxon>Cucujiformia</taxon>
        <taxon>Chrysomeloidea</taxon>
        <taxon>Cerambycidae</taxon>
        <taxon>Cerambycinae</taxon>
        <taxon>Callichromatini</taxon>
        <taxon>Aromia</taxon>
    </lineage>
</organism>
<dbReference type="GO" id="GO:0033961">
    <property type="term" value="F:cis-stilbene-oxide hydrolase activity"/>
    <property type="evidence" value="ECO:0007669"/>
    <property type="project" value="UniProtKB-UniRule"/>
</dbReference>
<comment type="catalytic activity">
    <reaction evidence="6">
        <text>cis-stilbene oxide + H2O = (1R,2R)-hydrobenzoin</text>
        <dbReference type="Rhea" id="RHEA:23900"/>
        <dbReference type="ChEBI" id="CHEBI:15377"/>
        <dbReference type="ChEBI" id="CHEBI:50004"/>
        <dbReference type="ChEBI" id="CHEBI:50014"/>
        <dbReference type="EC" id="3.3.2.9"/>
    </reaction>
</comment>
<keyword evidence="6" id="KW-0472">Membrane</keyword>
<dbReference type="PIRSF" id="PIRSF001112">
    <property type="entry name" value="Epoxide_hydrolase"/>
    <property type="match status" value="1"/>
</dbReference>
<dbReference type="SUPFAM" id="SSF53474">
    <property type="entry name" value="alpha/beta-Hydrolases"/>
    <property type="match status" value="1"/>
</dbReference>
<feature type="active site" description="Proton donor" evidence="7">
    <location>
        <position position="368"/>
    </location>
</feature>